<gene>
    <name evidence="1" type="ORF">DDZ16_07230</name>
</gene>
<dbReference type="EMBL" id="QEWP01000004">
    <property type="protein sequence ID" value="PWE00235.1"/>
    <property type="molecule type" value="Genomic_DNA"/>
</dbReference>
<protein>
    <submittedName>
        <fullName evidence="1">Uncharacterized protein</fullName>
    </submittedName>
</protein>
<organism evidence="1 2">
    <name type="scientific">Marinilabilia rubra</name>
    <dbReference type="NCBI Taxonomy" id="2162893"/>
    <lineage>
        <taxon>Bacteria</taxon>
        <taxon>Pseudomonadati</taxon>
        <taxon>Bacteroidota</taxon>
        <taxon>Bacteroidia</taxon>
        <taxon>Marinilabiliales</taxon>
        <taxon>Marinilabiliaceae</taxon>
        <taxon>Marinilabilia</taxon>
    </lineage>
</organism>
<dbReference type="AlphaFoldDB" id="A0A2U2BAY8"/>
<evidence type="ECO:0000313" key="1">
    <source>
        <dbReference type="EMBL" id="PWE00235.1"/>
    </source>
</evidence>
<dbReference type="InterPro" id="IPR054207">
    <property type="entry name" value="DUF6913"/>
</dbReference>
<keyword evidence="2" id="KW-1185">Reference proteome</keyword>
<name>A0A2U2BAY8_9BACT</name>
<evidence type="ECO:0000313" key="2">
    <source>
        <dbReference type="Proteomes" id="UP000244956"/>
    </source>
</evidence>
<sequence length="147" mass="17107">MKKINEIDSAGIFFDASSEECRKEAKSFIKRLKSKNIQTWSVGYFDTEKPDENFISDKNLYFSTLKDFSFFFLPKSDELKEFINRKVDILFVFSDNDAFPAKAVIKMSLAHLKVGITDTFDNVMDLTFEINGNEPKKLIEQIENYLE</sequence>
<reference evidence="1 2" key="1">
    <citation type="submission" date="2018-05" db="EMBL/GenBank/DDBJ databases">
        <title>Marinilabilia rubrum sp. nov., isolated from saltern sediment.</title>
        <authorList>
            <person name="Zhang R."/>
        </authorList>
    </citation>
    <scope>NUCLEOTIDE SEQUENCE [LARGE SCALE GENOMIC DNA]</scope>
    <source>
        <strain evidence="1 2">WTE16</strain>
    </source>
</reference>
<accession>A0A2U2BAY8</accession>
<dbReference type="OrthoDB" id="1118968at2"/>
<comment type="caution">
    <text evidence="1">The sequence shown here is derived from an EMBL/GenBank/DDBJ whole genome shotgun (WGS) entry which is preliminary data.</text>
</comment>
<proteinExistence type="predicted"/>
<dbReference type="Pfam" id="PF21857">
    <property type="entry name" value="DUF6913"/>
    <property type="match status" value="1"/>
</dbReference>
<dbReference type="Proteomes" id="UP000244956">
    <property type="component" value="Unassembled WGS sequence"/>
</dbReference>